<dbReference type="PANTHER" id="PTHR43214">
    <property type="entry name" value="TWO-COMPONENT RESPONSE REGULATOR"/>
    <property type="match status" value="1"/>
</dbReference>
<dbReference type="OrthoDB" id="9780153at2"/>
<keyword evidence="9" id="KW-1185">Reference proteome</keyword>
<dbReference type="SMART" id="SM00448">
    <property type="entry name" value="REC"/>
    <property type="match status" value="1"/>
</dbReference>
<dbReference type="GO" id="GO:0006355">
    <property type="term" value="P:regulation of DNA-templated transcription"/>
    <property type="evidence" value="ECO:0007669"/>
    <property type="project" value="InterPro"/>
</dbReference>
<dbReference type="InterPro" id="IPR039420">
    <property type="entry name" value="WalR-like"/>
</dbReference>
<dbReference type="SMART" id="SM00421">
    <property type="entry name" value="HTH_LUXR"/>
    <property type="match status" value="1"/>
</dbReference>
<dbReference type="InterPro" id="IPR011006">
    <property type="entry name" value="CheY-like_superfamily"/>
</dbReference>
<dbReference type="KEGG" id="laj:A0128_13375"/>
<feature type="modified residue" description="4-aspartylphosphate" evidence="5">
    <location>
        <position position="59"/>
    </location>
</feature>
<organism evidence="8 9">
    <name type="scientific">Leptospira tipperaryensis</name>
    <dbReference type="NCBI Taxonomy" id="2564040"/>
    <lineage>
        <taxon>Bacteria</taxon>
        <taxon>Pseudomonadati</taxon>
        <taxon>Spirochaetota</taxon>
        <taxon>Spirochaetia</taxon>
        <taxon>Leptospirales</taxon>
        <taxon>Leptospiraceae</taxon>
        <taxon>Leptospira</taxon>
    </lineage>
</organism>
<dbReference type="InterPro" id="IPR001789">
    <property type="entry name" value="Sig_transdc_resp-reg_receiver"/>
</dbReference>
<dbReference type="Gene3D" id="3.40.50.2300">
    <property type="match status" value="1"/>
</dbReference>
<dbReference type="SUPFAM" id="SSF52172">
    <property type="entry name" value="CheY-like"/>
    <property type="match status" value="1"/>
</dbReference>
<dbReference type="Pfam" id="PF00072">
    <property type="entry name" value="Response_reg"/>
    <property type="match status" value="1"/>
</dbReference>
<dbReference type="InterPro" id="IPR058245">
    <property type="entry name" value="NreC/VraR/RcsB-like_REC"/>
</dbReference>
<evidence type="ECO:0000256" key="3">
    <source>
        <dbReference type="ARBA" id="ARBA00023125"/>
    </source>
</evidence>
<evidence type="ECO:0000256" key="4">
    <source>
        <dbReference type="ARBA" id="ARBA00023163"/>
    </source>
</evidence>
<reference evidence="8 9" key="1">
    <citation type="submission" date="2016-04" db="EMBL/GenBank/DDBJ databases">
        <title>Complete genome seqeunce of Leptospira alstonii serovar Room22.</title>
        <authorList>
            <person name="Nally J.E."/>
            <person name="Bayles D.O."/>
            <person name="Hurley D."/>
            <person name="Fanning S."/>
            <person name="McMahon B.J."/>
            <person name="Arent Z."/>
        </authorList>
    </citation>
    <scope>NUCLEOTIDE SEQUENCE [LARGE SCALE GENOMIC DNA]</scope>
    <source>
        <strain evidence="8 9">GWTS #1</strain>
    </source>
</reference>
<dbReference type="EMBL" id="CP015217">
    <property type="protein sequence ID" value="AOP34752.1"/>
    <property type="molecule type" value="Genomic_DNA"/>
</dbReference>
<dbReference type="Proteomes" id="UP000094197">
    <property type="component" value="Chromosome 1"/>
</dbReference>
<evidence type="ECO:0000259" key="7">
    <source>
        <dbReference type="PROSITE" id="PS50110"/>
    </source>
</evidence>
<evidence type="ECO:0000313" key="9">
    <source>
        <dbReference type="Proteomes" id="UP000094197"/>
    </source>
</evidence>
<dbReference type="PROSITE" id="PS50043">
    <property type="entry name" value="HTH_LUXR_2"/>
    <property type="match status" value="1"/>
</dbReference>
<evidence type="ECO:0000256" key="5">
    <source>
        <dbReference type="PROSITE-ProRule" id="PRU00169"/>
    </source>
</evidence>
<keyword evidence="3 8" id="KW-0238">DNA-binding</keyword>
<accession>A0A1D7UYV2</accession>
<sequence length="217" mass="24430">MAQAKKYTIFLVDDHPVVRSGLQSEIESDPDFIFAGSASSVKDGIRKMGFSRTDLLISDVSLQDENGIQEIETIKSKFPELKIVFLTMHRDWTYLQKAFALGADGYLLKSESTQSIISALKTVLAGGKVFPEEVKNFRPEAEVKEELGNIVKRLTKREREILNLLAEGKMNREIADELELSVRTVETHRASIFKKLETENIIELGKILIQLKSSGMI</sequence>
<dbReference type="Pfam" id="PF00196">
    <property type="entry name" value="GerE"/>
    <property type="match status" value="1"/>
</dbReference>
<name>A0A1D7UYV2_9LEPT</name>
<dbReference type="PRINTS" id="PR00038">
    <property type="entry name" value="HTHLUXR"/>
</dbReference>
<evidence type="ECO:0000313" key="8">
    <source>
        <dbReference type="EMBL" id="AOP34752.1"/>
    </source>
</evidence>
<keyword evidence="1 5" id="KW-0597">Phosphoprotein</keyword>
<dbReference type="PANTHER" id="PTHR43214:SF41">
    <property type="entry name" value="NITRATE_NITRITE RESPONSE REGULATOR PROTEIN NARP"/>
    <property type="match status" value="1"/>
</dbReference>
<dbReference type="SUPFAM" id="SSF46894">
    <property type="entry name" value="C-terminal effector domain of the bipartite response regulators"/>
    <property type="match status" value="1"/>
</dbReference>
<dbReference type="InterPro" id="IPR000792">
    <property type="entry name" value="Tscrpt_reg_LuxR_C"/>
</dbReference>
<dbReference type="GO" id="GO:0000160">
    <property type="term" value="P:phosphorelay signal transduction system"/>
    <property type="evidence" value="ECO:0007669"/>
    <property type="project" value="InterPro"/>
</dbReference>
<keyword evidence="2" id="KW-0805">Transcription regulation</keyword>
<dbReference type="InterPro" id="IPR016032">
    <property type="entry name" value="Sig_transdc_resp-reg_C-effctor"/>
</dbReference>
<dbReference type="CDD" id="cd17535">
    <property type="entry name" value="REC_NarL-like"/>
    <property type="match status" value="1"/>
</dbReference>
<dbReference type="CDD" id="cd06170">
    <property type="entry name" value="LuxR_C_like"/>
    <property type="match status" value="1"/>
</dbReference>
<dbReference type="PROSITE" id="PS00622">
    <property type="entry name" value="HTH_LUXR_1"/>
    <property type="match status" value="1"/>
</dbReference>
<dbReference type="RefSeq" id="WP_069607975.1">
    <property type="nucleotide sequence ID" value="NZ_CP015217.1"/>
</dbReference>
<feature type="domain" description="HTH luxR-type" evidence="6">
    <location>
        <begin position="147"/>
        <end position="212"/>
    </location>
</feature>
<gene>
    <name evidence="8" type="ORF">A0128_13375</name>
</gene>
<keyword evidence="4" id="KW-0804">Transcription</keyword>
<dbReference type="PROSITE" id="PS50110">
    <property type="entry name" value="RESPONSE_REGULATORY"/>
    <property type="match status" value="1"/>
</dbReference>
<dbReference type="GO" id="GO:0003677">
    <property type="term" value="F:DNA binding"/>
    <property type="evidence" value="ECO:0007669"/>
    <property type="project" value="UniProtKB-KW"/>
</dbReference>
<evidence type="ECO:0000259" key="6">
    <source>
        <dbReference type="PROSITE" id="PS50043"/>
    </source>
</evidence>
<evidence type="ECO:0000256" key="1">
    <source>
        <dbReference type="ARBA" id="ARBA00022553"/>
    </source>
</evidence>
<evidence type="ECO:0000256" key="2">
    <source>
        <dbReference type="ARBA" id="ARBA00023015"/>
    </source>
</evidence>
<protein>
    <submittedName>
        <fullName evidence="8">DNA-binding response regulator</fullName>
    </submittedName>
</protein>
<dbReference type="AlphaFoldDB" id="A0A1D7UYV2"/>
<feature type="domain" description="Response regulatory" evidence="7">
    <location>
        <begin position="8"/>
        <end position="124"/>
    </location>
</feature>
<proteinExistence type="predicted"/>